<dbReference type="PANTHER" id="PTHR39322:SF1">
    <property type="entry name" value="ISOVALERYL-HOMOSERINE LACTONE SYNTHASE"/>
    <property type="match status" value="1"/>
</dbReference>
<dbReference type="Pfam" id="PF00765">
    <property type="entry name" value="Autoind_synth"/>
    <property type="match status" value="1"/>
</dbReference>
<comment type="similarity">
    <text evidence="5 6">Belongs to the autoinducer synthase family.</text>
</comment>
<evidence type="ECO:0000256" key="3">
    <source>
        <dbReference type="ARBA" id="ARBA00022691"/>
    </source>
</evidence>
<dbReference type="InterPro" id="IPR016181">
    <property type="entry name" value="Acyl_CoA_acyltransferase"/>
</dbReference>
<accession>A0ABS5SRK1</accession>
<keyword evidence="2 6" id="KW-0808">Transferase</keyword>
<evidence type="ECO:0000313" key="7">
    <source>
        <dbReference type="EMBL" id="MBT0676937.1"/>
    </source>
</evidence>
<dbReference type="EC" id="2.3.1.184" evidence="6"/>
<dbReference type="PRINTS" id="PR01549">
    <property type="entry name" value="AUTOINDCRSYN"/>
</dbReference>
<dbReference type="SUPFAM" id="SSF55729">
    <property type="entry name" value="Acyl-CoA N-acyltransferases (Nat)"/>
    <property type="match status" value="1"/>
</dbReference>
<dbReference type="GeneID" id="79189316"/>
<sequence length="222" mass="25264">MNDQFIQQEESGSMIEVVTVENAKWCGDALAEQFKFRYRHFVTHEQWDVPFYKGMEYDQFDTPAAVYLVWRDNAGAVRGMIRLLPTNRPYMLETLWPDMLPSTNAPSCANVWEITRFGVERDLPFSLRRQISAELILACIEFSIINNIDTYLFLTAWGVLKRIVPGAGVEAHIHNRMTLPSGHDVASAVVPVSQAVLDKSRAKLNVTKAVLSNYSFEKKYAA</sequence>
<dbReference type="Gene3D" id="3.40.630.30">
    <property type="match status" value="1"/>
</dbReference>
<comment type="catalytic activity">
    <reaction evidence="6">
        <text>a fatty acyl-[ACP] + S-adenosyl-L-methionine = an N-acyl-L-homoserine lactone + S-methyl-5'-thioadenosine + holo-[ACP] + H(+)</text>
        <dbReference type="Rhea" id="RHEA:10096"/>
        <dbReference type="Rhea" id="RHEA-COMP:9685"/>
        <dbReference type="Rhea" id="RHEA-COMP:14125"/>
        <dbReference type="ChEBI" id="CHEBI:15378"/>
        <dbReference type="ChEBI" id="CHEBI:17509"/>
        <dbReference type="ChEBI" id="CHEBI:55474"/>
        <dbReference type="ChEBI" id="CHEBI:59789"/>
        <dbReference type="ChEBI" id="CHEBI:64479"/>
        <dbReference type="ChEBI" id="CHEBI:138651"/>
        <dbReference type="EC" id="2.3.1.184"/>
    </reaction>
</comment>
<dbReference type="EMBL" id="JABLUU010000042">
    <property type="protein sequence ID" value="MBT0676937.1"/>
    <property type="molecule type" value="Genomic_DNA"/>
</dbReference>
<keyword evidence="8" id="KW-1185">Reference proteome</keyword>
<dbReference type="PANTHER" id="PTHR39322">
    <property type="entry name" value="ACYL-HOMOSERINE-LACTONE SYNTHASE"/>
    <property type="match status" value="1"/>
</dbReference>
<evidence type="ECO:0000256" key="4">
    <source>
        <dbReference type="ARBA" id="ARBA00022929"/>
    </source>
</evidence>
<protein>
    <recommendedName>
        <fullName evidence="6">Acyl-homoserine-lactone synthase</fullName>
        <ecNumber evidence="6">2.3.1.184</ecNumber>
    </recommendedName>
    <alternativeName>
        <fullName evidence="6">Autoinducer synthesis protein</fullName>
    </alternativeName>
</protein>
<evidence type="ECO:0000313" key="8">
    <source>
        <dbReference type="Proteomes" id="UP001519538"/>
    </source>
</evidence>
<organism evidence="7 8">
    <name type="scientific">Komagataeibacter oboediens</name>
    <dbReference type="NCBI Taxonomy" id="65958"/>
    <lineage>
        <taxon>Bacteria</taxon>
        <taxon>Pseudomonadati</taxon>
        <taxon>Pseudomonadota</taxon>
        <taxon>Alphaproteobacteria</taxon>
        <taxon>Acetobacterales</taxon>
        <taxon>Acetobacteraceae</taxon>
        <taxon>Komagataeibacter</taxon>
    </lineage>
</organism>
<evidence type="ECO:0000256" key="5">
    <source>
        <dbReference type="PROSITE-ProRule" id="PRU00533"/>
    </source>
</evidence>
<comment type="caution">
    <text evidence="7">The sequence shown here is derived from an EMBL/GenBank/DDBJ whole genome shotgun (WGS) entry which is preliminary data.</text>
</comment>
<dbReference type="PROSITE" id="PS51187">
    <property type="entry name" value="AUTOINDUCER_SYNTH_2"/>
    <property type="match status" value="1"/>
</dbReference>
<evidence type="ECO:0000256" key="2">
    <source>
        <dbReference type="ARBA" id="ARBA00022679"/>
    </source>
</evidence>
<keyword evidence="4 5" id="KW-0071">Autoinducer synthesis</keyword>
<dbReference type="InterPro" id="IPR001690">
    <property type="entry name" value="Autoind_synthase"/>
</dbReference>
<evidence type="ECO:0000256" key="6">
    <source>
        <dbReference type="RuleBase" id="RU361135"/>
    </source>
</evidence>
<keyword evidence="3 6" id="KW-0949">S-adenosyl-L-methionine</keyword>
<dbReference type="RefSeq" id="WP_141302669.1">
    <property type="nucleotide sequence ID" value="NZ_BDLT01000081.1"/>
</dbReference>
<gene>
    <name evidence="7" type="ORF">HNO79_16365</name>
</gene>
<evidence type="ECO:0000256" key="1">
    <source>
        <dbReference type="ARBA" id="ARBA00022654"/>
    </source>
</evidence>
<reference evidence="7 8" key="1">
    <citation type="journal article" date="2021" name="Astrobiology">
        <title>Bacterial Cellulose Retains Robustness but Its Synthesis Declines After Exposure to a Mars-Like Environment Simulated Outside the International Space Station.</title>
        <authorList>
            <person name="Orlovska I."/>
            <person name="Podolich O."/>
            <person name="Kukharenko O."/>
            <person name="Zaets I."/>
            <person name="Reva O."/>
            <person name="Khirunenko L."/>
            <person name="Zmejkoski D."/>
            <person name="Rogalsky S."/>
            <person name="Barh D."/>
            <person name="Tiwari S."/>
            <person name="Kumavath R."/>
            <person name="Goes-Neto A."/>
            <person name="Azevedo V."/>
            <person name="Brenig B."/>
            <person name="Ghosh P."/>
            <person name="de Vera J.P."/>
            <person name="Kozyrovska N."/>
        </authorList>
    </citation>
    <scope>NUCLEOTIDE SEQUENCE [LARGE SCALE GENOMIC DNA]</scope>
    <source>
        <strain evidence="7 8">IMBG 311</strain>
    </source>
</reference>
<proteinExistence type="inferred from homology"/>
<name>A0ABS5SRK1_9PROT</name>
<dbReference type="Proteomes" id="UP001519538">
    <property type="component" value="Unassembled WGS sequence"/>
</dbReference>
<keyword evidence="1 5" id="KW-0673">Quorum sensing</keyword>